<evidence type="ECO:0000256" key="15">
    <source>
        <dbReference type="SAM" id="Phobius"/>
    </source>
</evidence>
<evidence type="ECO:0000256" key="11">
    <source>
        <dbReference type="ARBA" id="ARBA00023004"/>
    </source>
</evidence>
<dbReference type="GO" id="GO:0020037">
    <property type="term" value="F:heme binding"/>
    <property type="evidence" value="ECO:0007669"/>
    <property type="project" value="InterPro"/>
</dbReference>
<comment type="function">
    <text evidence="2">May be involved in the metabolism of insect hormones and in the breakdown of synthetic insecticides.</text>
</comment>
<gene>
    <name evidence="17" type="primary">LOC111356966</name>
</gene>
<keyword evidence="15" id="KW-1133">Transmembrane helix</keyword>
<dbReference type="InterPro" id="IPR001128">
    <property type="entry name" value="Cyt_P450"/>
</dbReference>
<keyword evidence="15" id="KW-0812">Transmembrane</keyword>
<dbReference type="KEGG" id="sliu:111356966"/>
<dbReference type="FunFam" id="1.10.630.10:FF:000035">
    <property type="entry name" value="CYtochrome P450 family"/>
    <property type="match status" value="2"/>
</dbReference>
<evidence type="ECO:0000256" key="8">
    <source>
        <dbReference type="ARBA" id="ARBA00022824"/>
    </source>
</evidence>
<keyword evidence="9" id="KW-0492">Microsome</keyword>
<dbReference type="Pfam" id="PF00067">
    <property type="entry name" value="p450"/>
    <property type="match status" value="2"/>
</dbReference>
<dbReference type="GO" id="GO:0005506">
    <property type="term" value="F:iron ion binding"/>
    <property type="evidence" value="ECO:0007669"/>
    <property type="project" value="InterPro"/>
</dbReference>
<dbReference type="PANTHER" id="PTHR24291">
    <property type="entry name" value="CYTOCHROME P450 FAMILY 4"/>
    <property type="match status" value="1"/>
</dbReference>
<dbReference type="Proteomes" id="UP000301870">
    <property type="component" value="Chromosome 24"/>
</dbReference>
<evidence type="ECO:0000256" key="3">
    <source>
        <dbReference type="ARBA" id="ARBA00004174"/>
    </source>
</evidence>
<dbReference type="PRINTS" id="PR00385">
    <property type="entry name" value="P450"/>
</dbReference>
<evidence type="ECO:0000256" key="14">
    <source>
        <dbReference type="PIRSR" id="PIRSR602401-1"/>
    </source>
</evidence>
<evidence type="ECO:0000256" key="5">
    <source>
        <dbReference type="ARBA" id="ARBA00010617"/>
    </source>
</evidence>
<keyword evidence="11 14" id="KW-0408">Iron</keyword>
<evidence type="ECO:0000256" key="13">
    <source>
        <dbReference type="ARBA" id="ARBA00023136"/>
    </source>
</evidence>
<reference evidence="17" key="1">
    <citation type="submission" date="2025-08" db="UniProtKB">
        <authorList>
            <consortium name="RefSeq"/>
        </authorList>
    </citation>
    <scope>IDENTIFICATION</scope>
    <source>
        <strain evidence="17">Ishihara</strain>
        <tissue evidence="17">Whole body</tissue>
    </source>
</reference>
<keyword evidence="8" id="KW-0256">Endoplasmic reticulum</keyword>
<dbReference type="RefSeq" id="XP_022827220.1">
    <property type="nucleotide sequence ID" value="XM_022971452.1"/>
</dbReference>
<comment type="similarity">
    <text evidence="5">Belongs to the cytochrome P450 family.</text>
</comment>
<dbReference type="PRINTS" id="PR00463">
    <property type="entry name" value="EP450I"/>
</dbReference>
<protein>
    <submittedName>
        <fullName evidence="17">Uncharacterized protein LOC111356966</fullName>
    </submittedName>
</protein>
<dbReference type="PANTHER" id="PTHR24291:SF189">
    <property type="entry name" value="CYTOCHROME P450 4C3-RELATED"/>
    <property type="match status" value="1"/>
</dbReference>
<dbReference type="InterPro" id="IPR017972">
    <property type="entry name" value="Cyt_P450_CS"/>
</dbReference>
<proteinExistence type="inferred from homology"/>
<dbReference type="InterPro" id="IPR036396">
    <property type="entry name" value="Cyt_P450_sf"/>
</dbReference>
<dbReference type="InterPro" id="IPR050196">
    <property type="entry name" value="Cytochrome_P450_Monoox"/>
</dbReference>
<evidence type="ECO:0000256" key="7">
    <source>
        <dbReference type="ARBA" id="ARBA00022723"/>
    </source>
</evidence>
<dbReference type="GO" id="GO:0004497">
    <property type="term" value="F:monooxygenase activity"/>
    <property type="evidence" value="ECO:0007669"/>
    <property type="project" value="UniProtKB-KW"/>
</dbReference>
<keyword evidence="12" id="KW-0503">Monooxygenase</keyword>
<evidence type="ECO:0000313" key="17">
    <source>
        <dbReference type="RefSeq" id="XP_022827220.1"/>
    </source>
</evidence>
<evidence type="ECO:0000256" key="1">
    <source>
        <dbReference type="ARBA" id="ARBA00001971"/>
    </source>
</evidence>
<evidence type="ECO:0000256" key="4">
    <source>
        <dbReference type="ARBA" id="ARBA00004406"/>
    </source>
</evidence>
<evidence type="ECO:0000313" key="16">
    <source>
        <dbReference type="Proteomes" id="UP000301870"/>
    </source>
</evidence>
<evidence type="ECO:0000256" key="2">
    <source>
        <dbReference type="ARBA" id="ARBA00003690"/>
    </source>
</evidence>
<dbReference type="Gene3D" id="1.10.630.10">
    <property type="entry name" value="Cytochrome P450"/>
    <property type="match status" value="2"/>
</dbReference>
<dbReference type="GO" id="GO:0005789">
    <property type="term" value="C:endoplasmic reticulum membrane"/>
    <property type="evidence" value="ECO:0007669"/>
    <property type="project" value="UniProtKB-SubCell"/>
</dbReference>
<dbReference type="GeneID" id="111356966"/>
<evidence type="ECO:0000256" key="6">
    <source>
        <dbReference type="ARBA" id="ARBA00022617"/>
    </source>
</evidence>
<evidence type="ECO:0000256" key="10">
    <source>
        <dbReference type="ARBA" id="ARBA00023002"/>
    </source>
</evidence>
<dbReference type="AlphaFoldDB" id="A0A9J7IW55"/>
<dbReference type="SUPFAM" id="SSF48264">
    <property type="entry name" value="Cytochrome P450"/>
    <property type="match status" value="2"/>
</dbReference>
<evidence type="ECO:0000256" key="12">
    <source>
        <dbReference type="ARBA" id="ARBA00023033"/>
    </source>
</evidence>
<dbReference type="GO" id="GO:0016705">
    <property type="term" value="F:oxidoreductase activity, acting on paired donors, with incorporation or reduction of molecular oxygen"/>
    <property type="evidence" value="ECO:0007669"/>
    <property type="project" value="InterPro"/>
</dbReference>
<feature type="transmembrane region" description="Helical" evidence="15">
    <location>
        <begin position="514"/>
        <end position="537"/>
    </location>
</feature>
<evidence type="ECO:0000256" key="9">
    <source>
        <dbReference type="ARBA" id="ARBA00022848"/>
    </source>
</evidence>
<dbReference type="PROSITE" id="PS00086">
    <property type="entry name" value="CYTOCHROME_P450"/>
    <property type="match status" value="2"/>
</dbReference>
<keyword evidence="13 15" id="KW-0472">Membrane</keyword>
<name>A0A9J7IW55_SPOLT</name>
<keyword evidence="7 14" id="KW-0479">Metal-binding</keyword>
<accession>A0A9J7IW55</accession>
<comment type="cofactor">
    <cofactor evidence="1 14">
        <name>heme</name>
        <dbReference type="ChEBI" id="CHEBI:30413"/>
    </cofactor>
</comment>
<dbReference type="InterPro" id="IPR002401">
    <property type="entry name" value="Cyt_P450_E_grp-I"/>
</dbReference>
<keyword evidence="10" id="KW-0560">Oxidoreductase</keyword>
<comment type="subcellular location">
    <subcellularLocation>
        <location evidence="4">Endoplasmic reticulum membrane</location>
        <topology evidence="4">Peripheral membrane protein</topology>
    </subcellularLocation>
    <subcellularLocation>
        <location evidence="3">Microsome membrane</location>
        <topology evidence="3">Peripheral membrane protein</topology>
    </subcellularLocation>
</comment>
<organism evidence="16 17">
    <name type="scientific">Spodoptera litura</name>
    <name type="common">Asian cotton leafworm</name>
    <dbReference type="NCBI Taxonomy" id="69820"/>
    <lineage>
        <taxon>Eukaryota</taxon>
        <taxon>Metazoa</taxon>
        <taxon>Ecdysozoa</taxon>
        <taxon>Arthropoda</taxon>
        <taxon>Hexapoda</taxon>
        <taxon>Insecta</taxon>
        <taxon>Pterygota</taxon>
        <taxon>Neoptera</taxon>
        <taxon>Endopterygota</taxon>
        <taxon>Lepidoptera</taxon>
        <taxon>Glossata</taxon>
        <taxon>Ditrysia</taxon>
        <taxon>Noctuoidea</taxon>
        <taxon>Noctuidae</taxon>
        <taxon>Amphipyrinae</taxon>
        <taxon>Spodoptera</taxon>
    </lineage>
</organism>
<keyword evidence="16" id="KW-1185">Reference proteome</keyword>
<keyword evidence="6 14" id="KW-0349">Heme</keyword>
<feature type="binding site" description="axial binding residue" evidence="14">
    <location>
        <position position="949"/>
    </location>
    <ligand>
        <name>heme</name>
        <dbReference type="ChEBI" id="CHEBI:30413"/>
    </ligand>
    <ligandPart>
        <name>Fe</name>
        <dbReference type="ChEBI" id="CHEBI:18248"/>
    </ligandPart>
</feature>
<dbReference type="OrthoDB" id="1470350at2759"/>
<sequence length="1001" mass="114635">MLALILCAVLCFLYAWYQWESNYRRLKSYKLPPMYPGLLPIIGHAHLLIGNTTRLWTMVQLLAKQALDNGGVISGFIGKDLYYIIADPEDSVTAANACLHKHFAYDFGKPWMGEGLVLASGPTWKRHRKLLNPAFSLQVLHSFLGVFNVQARRQVNHFDAEVGRGKFDHLASLKHIALETVCLTAFGITADEDKDFNKLYMAAVDQILNIIAMRFSNFWLQSDLIYSFTELRKKQDEVVKVLNAMSTAVIKRKKEQMQSLPREEWEAQRQRTGIKCKALMDLLLELAEENTLTDKEIREEVDTAIVASYDTTSCLLAYIMMMLGTYPEAQEKMYRELEEIFEGTDRDVTKDDLPRMVYTDAVIKETLRLIPTGPVGLRYVDKDVQLKNYTMRAGSQCALLIYGIHYHESWGPDVREFKPERWLDPNNAPNPNMFAGFSIGKRACMGRTFATLSMKTTLSHVLRRFKIKADITDLKLKIDFLLKPVSGSLVSLERRNYSLKFAVCSILDRYSDEMIGVLLFCVLMCLCAIWAWLVFIVGSKHKLPPMYPGHLPIIGHLHLLIGDGVYLWNFAKVVAMKAMEKGGVLVLILGYRIYYAITDPEDALTAANACLQKHFTYDYAKPWLGEGLITSSGEIWKRHRKLLTPAFSLPVMLSFLEVFNSQSRMLVENLKTRVGKGKFDHTDYLRNNALQTFCLTAFGFTNGFEDKQFIQKYMRAVDEILNIVTRRFQKFWLQSQLIFQLCGYQKRLDEVVKIVNDMSDKVIQMKKAARLNGTEYTSDTKYKPFLDLLLELSDDNALSDKEIREEVDTAIVTGFDTTSSLLSYIMILLGTHPEIQEKIYQEIKQVFPTDRDVDKEDLQKLVYTEAVIKESLRVFTTGPVTLRYVDKDVKLKNYTMRAGSQCIILLFGAHRDPVWGKDVEQFRPERWLDPDTPVNPGAFIGFSLGKRSCLGRTYAMISMKTTLVHFLRTFKVSADDSNLQLKIDFLLKPVSGHEITIEQRT</sequence>